<comment type="caution">
    <text evidence="1">The sequence shown here is derived from an EMBL/GenBank/DDBJ whole genome shotgun (WGS) entry which is preliminary data.</text>
</comment>
<dbReference type="AlphaFoldDB" id="A0A1G2LM32"/>
<dbReference type="InterPro" id="IPR043731">
    <property type="entry name" value="DUF5674"/>
</dbReference>
<evidence type="ECO:0000313" key="1">
    <source>
        <dbReference type="EMBL" id="OHA12697.1"/>
    </source>
</evidence>
<dbReference type="Pfam" id="PF18924">
    <property type="entry name" value="DUF5674"/>
    <property type="match status" value="1"/>
</dbReference>
<dbReference type="Proteomes" id="UP000177171">
    <property type="component" value="Unassembled WGS sequence"/>
</dbReference>
<proteinExistence type="predicted"/>
<evidence type="ECO:0000313" key="2">
    <source>
        <dbReference type="Proteomes" id="UP000177171"/>
    </source>
</evidence>
<name>A0A1G2LM32_9BACT</name>
<reference evidence="1 2" key="1">
    <citation type="journal article" date="2016" name="Nat. Commun.">
        <title>Thousands of microbial genomes shed light on interconnected biogeochemical processes in an aquifer system.</title>
        <authorList>
            <person name="Anantharaman K."/>
            <person name="Brown C.T."/>
            <person name="Hug L.A."/>
            <person name="Sharon I."/>
            <person name="Castelle C.J."/>
            <person name="Probst A.J."/>
            <person name="Thomas B.C."/>
            <person name="Singh A."/>
            <person name="Wilkins M.J."/>
            <person name="Karaoz U."/>
            <person name="Brodie E.L."/>
            <person name="Williams K.H."/>
            <person name="Hubbard S.S."/>
            <person name="Banfield J.F."/>
        </authorList>
    </citation>
    <scope>NUCLEOTIDE SEQUENCE [LARGE SCALE GENOMIC DNA]</scope>
</reference>
<dbReference type="EMBL" id="MHQY01000044">
    <property type="protein sequence ID" value="OHA12697.1"/>
    <property type="molecule type" value="Genomic_DNA"/>
</dbReference>
<protein>
    <submittedName>
        <fullName evidence="1">Uncharacterized protein</fullName>
    </submittedName>
</protein>
<gene>
    <name evidence="1" type="ORF">A3G49_00025</name>
</gene>
<organism evidence="1 2">
    <name type="scientific">Candidatus Sungbacteria bacterium RIFCSPLOWO2_12_FULL_41_11</name>
    <dbReference type="NCBI Taxonomy" id="1802286"/>
    <lineage>
        <taxon>Bacteria</taxon>
        <taxon>Candidatus Sungiibacteriota</taxon>
    </lineage>
</organism>
<accession>A0A1G2LM32</accession>
<sequence>MQIIKEPISKKTIEEIARNQFGDMVKAAVDIENNLMAIGGELHADEEKVLLENGSEQENIWGINLRLDTAHDAWIEFDSMINVRPSRGNRSRSVENQEIRQKIRDIVNGLIYTQNQS</sequence>